<evidence type="ECO:0000256" key="9">
    <source>
        <dbReference type="ARBA" id="ARBA00023136"/>
    </source>
</evidence>
<dbReference type="SUPFAM" id="SSF54523">
    <property type="entry name" value="Pili subunits"/>
    <property type="match status" value="1"/>
</dbReference>
<accession>A0A550JGW6</accession>
<name>A0A550JGW6_9BACT</name>
<evidence type="ECO:0000256" key="6">
    <source>
        <dbReference type="ARBA" id="ARBA00022692"/>
    </source>
</evidence>
<dbReference type="Proteomes" id="UP000317155">
    <property type="component" value="Unassembled WGS sequence"/>
</dbReference>
<dbReference type="GO" id="GO:0005886">
    <property type="term" value="C:plasma membrane"/>
    <property type="evidence" value="ECO:0007669"/>
    <property type="project" value="UniProtKB-SubCell"/>
</dbReference>
<dbReference type="NCBIfam" id="NF037980">
    <property type="entry name" value="T2SS_GspK"/>
    <property type="match status" value="1"/>
</dbReference>
<keyword evidence="7" id="KW-0653">Protein transport</keyword>
<evidence type="ECO:0000256" key="8">
    <source>
        <dbReference type="ARBA" id="ARBA00022989"/>
    </source>
</evidence>
<reference evidence="12 13" key="1">
    <citation type="submission" date="2019-07" db="EMBL/GenBank/DDBJ databases">
        <title>Insights of Desulfuromonas acetexigens electromicrobiology.</title>
        <authorList>
            <person name="Katuri K."/>
            <person name="Sapireddy V."/>
            <person name="Shaw D.R."/>
            <person name="Saikaly P."/>
        </authorList>
    </citation>
    <scope>NUCLEOTIDE SEQUENCE [LARGE SCALE GENOMIC DNA]</scope>
    <source>
        <strain evidence="12 13">2873</strain>
    </source>
</reference>
<comment type="caution">
    <text evidence="12">The sequence shown here is derived from an EMBL/GenBank/DDBJ whole genome shotgun (WGS) entry which is preliminary data.</text>
</comment>
<dbReference type="Pfam" id="PF03934">
    <property type="entry name" value="T2SSK"/>
    <property type="match status" value="1"/>
</dbReference>
<evidence type="ECO:0000256" key="5">
    <source>
        <dbReference type="ARBA" id="ARBA00022519"/>
    </source>
</evidence>
<dbReference type="InterPro" id="IPR049179">
    <property type="entry name" value="T2SSK_SAM-like_2nd"/>
</dbReference>
<dbReference type="Pfam" id="PF21687">
    <property type="entry name" value="T2SSK_1st"/>
    <property type="match status" value="1"/>
</dbReference>
<gene>
    <name evidence="12" type="ORF">FL622_07685</name>
</gene>
<dbReference type="SUPFAM" id="SSF158544">
    <property type="entry name" value="GspK insert domain-like"/>
    <property type="match status" value="1"/>
</dbReference>
<evidence type="ECO:0000256" key="1">
    <source>
        <dbReference type="ARBA" id="ARBA00004533"/>
    </source>
</evidence>
<sequence length="315" mass="34748">MKVLRQESGMVLLLVLVVVTLLTALVVELAFSTLVDLRLTETFRDSTRAYYLAKGGVRAGRGILRMDMNSYDAPDDPSELWSLGVAQYPVAEGYLSVTIEDLGGRINLNALVGAGNVNPVVKSQLRRLFEELAIQQGEELIAALVDWLDPDDRVYVDPDGRRAVGAEAGHYLSEERPVRCKNGPLDNLEELLLVRGFTPEIFQEIAPFVRLHGDTKININSAAVEVLMALSEDPEISHDAAEAILERRASTPFKSPAELTWLNELSGLANLLREPFTVTSDIYRIETTASVNDGVRRAEAIVTKTGDQLLYLKVD</sequence>
<organism evidence="12 13">
    <name type="scientific">Trichloromonas acetexigens</name>
    <dbReference type="NCBI Taxonomy" id="38815"/>
    <lineage>
        <taxon>Bacteria</taxon>
        <taxon>Pseudomonadati</taxon>
        <taxon>Thermodesulfobacteriota</taxon>
        <taxon>Desulfuromonadia</taxon>
        <taxon>Desulfuromonadales</taxon>
        <taxon>Trichloromonadaceae</taxon>
        <taxon>Trichloromonas</taxon>
    </lineage>
</organism>
<proteinExistence type="inferred from homology"/>
<dbReference type="InterPro" id="IPR038072">
    <property type="entry name" value="GspK_central_sf"/>
</dbReference>
<dbReference type="InterPro" id="IPR045584">
    <property type="entry name" value="Pilin-like"/>
</dbReference>
<dbReference type="PANTHER" id="PTHR38831:SF2">
    <property type="entry name" value="TYPE II SECRETION SYSTEM PROTEIN K"/>
    <property type="match status" value="1"/>
</dbReference>
<dbReference type="InterPro" id="IPR005628">
    <property type="entry name" value="GspK"/>
</dbReference>
<keyword evidence="9" id="KW-0472">Membrane</keyword>
<evidence type="ECO:0000259" key="11">
    <source>
        <dbReference type="Pfam" id="PF21687"/>
    </source>
</evidence>
<dbReference type="InterPro" id="IPR049031">
    <property type="entry name" value="T2SSK_SAM-like_1st"/>
</dbReference>
<feature type="domain" description="T2SS protein K first SAM-like" evidence="11">
    <location>
        <begin position="104"/>
        <end position="209"/>
    </location>
</feature>
<keyword evidence="4" id="KW-1003">Cell membrane</keyword>
<feature type="domain" description="T2SS protein K second SAM-like" evidence="10">
    <location>
        <begin position="217"/>
        <end position="277"/>
    </location>
</feature>
<dbReference type="PANTHER" id="PTHR38831">
    <property type="entry name" value="TYPE II SECRETION SYSTEM PROTEIN K"/>
    <property type="match status" value="1"/>
</dbReference>
<dbReference type="GO" id="GO:0009306">
    <property type="term" value="P:protein secretion"/>
    <property type="evidence" value="ECO:0007669"/>
    <property type="project" value="InterPro"/>
</dbReference>
<evidence type="ECO:0000313" key="12">
    <source>
        <dbReference type="EMBL" id="TRO82450.1"/>
    </source>
</evidence>
<dbReference type="EMBL" id="VJVV01000004">
    <property type="protein sequence ID" value="TRO82450.1"/>
    <property type="molecule type" value="Genomic_DNA"/>
</dbReference>
<dbReference type="Gene3D" id="3.30.1300.30">
    <property type="entry name" value="GSPII I/J protein-like"/>
    <property type="match status" value="1"/>
</dbReference>
<evidence type="ECO:0000256" key="3">
    <source>
        <dbReference type="ARBA" id="ARBA00022448"/>
    </source>
</evidence>
<dbReference type="AlphaFoldDB" id="A0A550JGW6"/>
<dbReference type="OrthoDB" id="5398238at2"/>
<keyword evidence="13" id="KW-1185">Reference proteome</keyword>
<keyword evidence="8" id="KW-1133">Transmembrane helix</keyword>
<evidence type="ECO:0000259" key="10">
    <source>
        <dbReference type="Pfam" id="PF03934"/>
    </source>
</evidence>
<dbReference type="Gene3D" id="1.10.40.60">
    <property type="entry name" value="EpsJ-like"/>
    <property type="match status" value="2"/>
</dbReference>
<evidence type="ECO:0000256" key="4">
    <source>
        <dbReference type="ARBA" id="ARBA00022475"/>
    </source>
</evidence>
<evidence type="ECO:0000256" key="7">
    <source>
        <dbReference type="ARBA" id="ARBA00022927"/>
    </source>
</evidence>
<keyword evidence="3" id="KW-0813">Transport</keyword>
<protein>
    <submittedName>
        <fullName evidence="12">General secretion pathway protein GspK</fullName>
    </submittedName>
</protein>
<comment type="subcellular location">
    <subcellularLocation>
        <location evidence="1">Cell inner membrane</location>
    </subcellularLocation>
</comment>
<comment type="similarity">
    <text evidence="2">Belongs to the GSP K family.</text>
</comment>
<keyword evidence="6" id="KW-0812">Transmembrane</keyword>
<dbReference type="PIRSF" id="PIRSF002786">
    <property type="entry name" value="XcpX"/>
    <property type="match status" value="1"/>
</dbReference>
<keyword evidence="5" id="KW-0997">Cell inner membrane</keyword>
<evidence type="ECO:0000256" key="2">
    <source>
        <dbReference type="ARBA" id="ARBA00007246"/>
    </source>
</evidence>
<evidence type="ECO:0000313" key="13">
    <source>
        <dbReference type="Proteomes" id="UP000317155"/>
    </source>
</evidence>
<dbReference type="RefSeq" id="WP_092057498.1">
    <property type="nucleotide sequence ID" value="NZ_FOJJ01000034.1"/>
</dbReference>